<dbReference type="InterPro" id="IPR039424">
    <property type="entry name" value="SBP_5"/>
</dbReference>
<feature type="signal peptide" evidence="4">
    <location>
        <begin position="1"/>
        <end position="17"/>
    </location>
</feature>
<reference evidence="7" key="1">
    <citation type="submission" date="2023-07" db="EMBL/GenBank/DDBJ databases">
        <title>Conexibacter stalactiti sp. nov., isolated from stalactites in a lava cave and emended description of the genus Conexibacter.</title>
        <authorList>
            <person name="Lee S.D."/>
        </authorList>
    </citation>
    <scope>NUCLEOTIDE SEQUENCE [LARGE SCALE GENOMIC DNA]</scope>
    <source>
        <strain evidence="7">KCTC 39840</strain>
    </source>
</reference>
<dbReference type="PROSITE" id="PS51257">
    <property type="entry name" value="PROKAR_LIPOPROTEIN"/>
    <property type="match status" value="1"/>
</dbReference>
<reference evidence="6 7" key="2">
    <citation type="submission" date="2023-10" db="EMBL/GenBank/DDBJ databases">
        <authorList>
            <person name="Han X.F."/>
        </authorList>
    </citation>
    <scope>NUCLEOTIDE SEQUENCE [LARGE SCALE GENOMIC DNA]</scope>
    <source>
        <strain evidence="6 7">KCTC 39840</strain>
    </source>
</reference>
<accession>A0ABU4HQK0</accession>
<gene>
    <name evidence="6" type="ORF">R7226_10805</name>
</gene>
<evidence type="ECO:0000259" key="5">
    <source>
        <dbReference type="Pfam" id="PF00496"/>
    </source>
</evidence>
<evidence type="ECO:0000256" key="1">
    <source>
        <dbReference type="ARBA" id="ARBA00005695"/>
    </source>
</evidence>
<dbReference type="Gene3D" id="3.40.190.10">
    <property type="entry name" value="Periplasmic binding protein-like II"/>
    <property type="match status" value="1"/>
</dbReference>
<dbReference type="RefSeq" id="WP_318597153.1">
    <property type="nucleotide sequence ID" value="NZ_JAWSTH010000023.1"/>
</dbReference>
<evidence type="ECO:0000256" key="4">
    <source>
        <dbReference type="SAM" id="SignalP"/>
    </source>
</evidence>
<dbReference type="EMBL" id="JAWSTH010000023">
    <property type="protein sequence ID" value="MDW5594830.1"/>
    <property type="molecule type" value="Genomic_DNA"/>
</dbReference>
<protein>
    <submittedName>
        <fullName evidence="6">ABC transporter substrate-binding protein</fullName>
    </submittedName>
</protein>
<dbReference type="InterPro" id="IPR000914">
    <property type="entry name" value="SBP_5_dom"/>
</dbReference>
<feature type="chain" id="PRO_5047140755" evidence="4">
    <location>
        <begin position="18"/>
        <end position="523"/>
    </location>
</feature>
<keyword evidence="7" id="KW-1185">Reference proteome</keyword>
<dbReference type="PANTHER" id="PTHR30290">
    <property type="entry name" value="PERIPLASMIC BINDING COMPONENT OF ABC TRANSPORTER"/>
    <property type="match status" value="1"/>
</dbReference>
<evidence type="ECO:0000313" key="7">
    <source>
        <dbReference type="Proteomes" id="UP001284601"/>
    </source>
</evidence>
<evidence type="ECO:0000313" key="6">
    <source>
        <dbReference type="EMBL" id="MDW5594830.1"/>
    </source>
</evidence>
<organism evidence="6 7">
    <name type="scientific">Conexibacter stalactiti</name>
    <dbReference type="NCBI Taxonomy" id="1940611"/>
    <lineage>
        <taxon>Bacteria</taxon>
        <taxon>Bacillati</taxon>
        <taxon>Actinomycetota</taxon>
        <taxon>Thermoleophilia</taxon>
        <taxon>Solirubrobacterales</taxon>
        <taxon>Conexibacteraceae</taxon>
        <taxon>Conexibacter</taxon>
    </lineage>
</organism>
<dbReference type="InterPro" id="IPR030678">
    <property type="entry name" value="Peptide/Ni-bd"/>
</dbReference>
<dbReference type="PIRSF" id="PIRSF002741">
    <property type="entry name" value="MppA"/>
    <property type="match status" value="1"/>
</dbReference>
<evidence type="ECO:0000256" key="2">
    <source>
        <dbReference type="ARBA" id="ARBA00022448"/>
    </source>
</evidence>
<keyword evidence="3 4" id="KW-0732">Signal</keyword>
<name>A0ABU4HQK0_9ACTN</name>
<comment type="similarity">
    <text evidence="1">Belongs to the bacterial solute-binding protein 5 family.</text>
</comment>
<dbReference type="Gene3D" id="3.90.76.10">
    <property type="entry name" value="Dipeptide-binding Protein, Domain 1"/>
    <property type="match status" value="1"/>
</dbReference>
<dbReference type="Gene3D" id="3.10.105.10">
    <property type="entry name" value="Dipeptide-binding Protein, Domain 3"/>
    <property type="match status" value="1"/>
</dbReference>
<comment type="caution">
    <text evidence="6">The sequence shown here is derived from an EMBL/GenBank/DDBJ whole genome shotgun (WGS) entry which is preliminary data.</text>
</comment>
<dbReference type="Proteomes" id="UP001284601">
    <property type="component" value="Unassembled WGS sequence"/>
</dbReference>
<sequence length="523" mass="55965">MRLPHALLALGAVAALAGCGGSSERSTPPGGGTPAGGGAKADAVLRIPYQESPAGGIDPDVFYGVEGESVITSLYEGLVAYEPGSTRVGPALATVWEVSKDGRTYTFGLRDDVRFHDGTPFDSAAVKANIERRLAVRQAVSYMVADVESIDASKRYVVVIRLRARNNAFLDLLASMYGPKMISPAALKEHAGRDHAQRWLAGNAVGTGPYRLASLRIGDTAELTRNDDWWGGRAGFAKVEFPVIPDLGTQRLQLESGDLDMMTHGIDAAGLPNVEQNPNLQAKIFPAALRHVLFLNTHKPPFDDPAVRRAFSAALRPEEAVRVVYGKTGRVATSNYPAVIAGDTDLGRLTPLTAEKPAKPVEVVLSYATGAGQTSLLRLVQYLQAQLKPAGFDVKLKGDTFAAQFSYATRPEKAPDALLAGLNPDAAHPDAWASPVWMTGGGLNLLGYGNPLVDRLIAEARSAPTRAQADALYDELAQLVQEDAAVLAVDDFDDVIVARSGIDDIRHTPLYIWQVDMPALREK</sequence>
<evidence type="ECO:0000256" key="3">
    <source>
        <dbReference type="ARBA" id="ARBA00022729"/>
    </source>
</evidence>
<dbReference type="SUPFAM" id="SSF53850">
    <property type="entry name" value="Periplasmic binding protein-like II"/>
    <property type="match status" value="1"/>
</dbReference>
<dbReference type="Pfam" id="PF00496">
    <property type="entry name" value="SBP_bac_5"/>
    <property type="match status" value="1"/>
</dbReference>
<dbReference type="PANTHER" id="PTHR30290:SF9">
    <property type="entry name" value="OLIGOPEPTIDE-BINDING PROTEIN APPA"/>
    <property type="match status" value="1"/>
</dbReference>
<proteinExistence type="inferred from homology"/>
<keyword evidence="2" id="KW-0813">Transport</keyword>
<dbReference type="CDD" id="cd00995">
    <property type="entry name" value="PBP2_NikA_DppA_OppA_like"/>
    <property type="match status" value="1"/>
</dbReference>
<feature type="domain" description="Solute-binding protein family 5" evidence="5">
    <location>
        <begin position="88"/>
        <end position="439"/>
    </location>
</feature>